<keyword evidence="3" id="KW-1003">Cell membrane</keyword>
<evidence type="ECO:0000313" key="12">
    <source>
        <dbReference type="EMBL" id="KAK5640364.1"/>
    </source>
</evidence>
<comment type="similarity">
    <text evidence="2">Belongs to the glutamate-gated ion channel (TC 1.A.10.1) family.</text>
</comment>
<comment type="caution">
    <text evidence="12">The sequence shown here is derived from an EMBL/GenBank/DDBJ whole genome shotgun (WGS) entry which is preliminary data.</text>
</comment>
<dbReference type="InterPro" id="IPR001320">
    <property type="entry name" value="Iontro_rcpt_C"/>
</dbReference>
<dbReference type="EMBL" id="JAVRBK010000008">
    <property type="protein sequence ID" value="KAK5640364.1"/>
    <property type="molecule type" value="Genomic_DNA"/>
</dbReference>
<organism evidence="12 13">
    <name type="scientific">Pyrocoelia pectoralis</name>
    <dbReference type="NCBI Taxonomy" id="417401"/>
    <lineage>
        <taxon>Eukaryota</taxon>
        <taxon>Metazoa</taxon>
        <taxon>Ecdysozoa</taxon>
        <taxon>Arthropoda</taxon>
        <taxon>Hexapoda</taxon>
        <taxon>Insecta</taxon>
        <taxon>Pterygota</taxon>
        <taxon>Neoptera</taxon>
        <taxon>Endopterygota</taxon>
        <taxon>Coleoptera</taxon>
        <taxon>Polyphaga</taxon>
        <taxon>Elateriformia</taxon>
        <taxon>Elateroidea</taxon>
        <taxon>Lampyridae</taxon>
        <taxon>Lampyrinae</taxon>
        <taxon>Pyrocoelia</taxon>
    </lineage>
</organism>
<evidence type="ECO:0000256" key="10">
    <source>
        <dbReference type="SAM" id="SignalP"/>
    </source>
</evidence>
<sequence length="580" mass="67456">MFVKWICVQILSAQCDAFINYLNATDVSTKVCIKKTINHLFSYDDTLSLILDNDMCEEAIFEMNTTRPYISLNLETVEGIQLQYEGQFIICPRNDSSLIHTVRRMEYVAVMNRRGLGNFKILVITNTIGASRIFRIFWHYGINNVIFLSNEQGISKLYMSDRYSPANVCGKTVKSIIHQNCEDQLTFSFTNLIHQMNKCPIQFLYTERDRYLNEEHYPDARYILYVIQELSNRRNATFQRILYNHDSELMIYARNKTNVVMTHTDKEKECTATEPLVTDGIVWLVPKAEPVSDMNAVAQVFKWNVWVAIGVTLICTWLTWFLIISWNNGRFTFEKLGLAFMNVWSLTICGCIAQFPRSFALRITLLCYLFYVIHIQCALTSNMATILTRPRYGYQIRNLEELVESELPIYILESLKLYHFDRNNSDHKFYTRLQKRLHPVPDGFKFSQLIVDLNHYRNYAAVVLSDDVRNIAKEFSKKIDIHEIHDNSVTGDFTVRLALPKDHYFAPTLNSLLSKIVESGIDDKLKSDFEHECFPKNLSMEVNDKVLNLPHLAFIFVFLGFGLSISCVVFCLELVVHKFL</sequence>
<dbReference type="AlphaFoldDB" id="A0AAN7VAP4"/>
<keyword evidence="5 9" id="KW-1133">Transmembrane helix</keyword>
<dbReference type="SUPFAM" id="SSF53850">
    <property type="entry name" value="Periplasmic binding protein-like II"/>
    <property type="match status" value="1"/>
</dbReference>
<evidence type="ECO:0000256" key="8">
    <source>
        <dbReference type="ARBA" id="ARBA00023180"/>
    </source>
</evidence>
<keyword evidence="7" id="KW-0675">Receptor</keyword>
<keyword evidence="6 9" id="KW-0472">Membrane</keyword>
<evidence type="ECO:0000256" key="6">
    <source>
        <dbReference type="ARBA" id="ARBA00023136"/>
    </source>
</evidence>
<dbReference type="Gene3D" id="1.10.287.70">
    <property type="match status" value="1"/>
</dbReference>
<comment type="subcellular location">
    <subcellularLocation>
        <location evidence="1">Cell membrane</location>
        <topology evidence="1">Multi-pass membrane protein</topology>
    </subcellularLocation>
</comment>
<evidence type="ECO:0000256" key="5">
    <source>
        <dbReference type="ARBA" id="ARBA00022989"/>
    </source>
</evidence>
<evidence type="ECO:0000313" key="13">
    <source>
        <dbReference type="Proteomes" id="UP001329430"/>
    </source>
</evidence>
<evidence type="ECO:0000256" key="7">
    <source>
        <dbReference type="ARBA" id="ARBA00023170"/>
    </source>
</evidence>
<proteinExistence type="inferred from homology"/>
<dbReference type="PANTHER" id="PTHR42643">
    <property type="entry name" value="IONOTROPIC RECEPTOR 20A-RELATED"/>
    <property type="match status" value="1"/>
</dbReference>
<dbReference type="Proteomes" id="UP001329430">
    <property type="component" value="Chromosome 8"/>
</dbReference>
<dbReference type="PANTHER" id="PTHR42643:SF24">
    <property type="entry name" value="IONOTROPIC RECEPTOR 60A"/>
    <property type="match status" value="1"/>
</dbReference>
<feature type="chain" id="PRO_5042832560" description="Ionotropic glutamate receptor C-terminal domain-containing protein" evidence="10">
    <location>
        <begin position="18"/>
        <end position="580"/>
    </location>
</feature>
<dbReference type="Pfam" id="PF00060">
    <property type="entry name" value="Lig_chan"/>
    <property type="match status" value="1"/>
</dbReference>
<feature type="transmembrane region" description="Helical" evidence="9">
    <location>
        <begin position="552"/>
        <end position="576"/>
    </location>
</feature>
<keyword evidence="8" id="KW-0325">Glycoprotein</keyword>
<evidence type="ECO:0000256" key="1">
    <source>
        <dbReference type="ARBA" id="ARBA00004651"/>
    </source>
</evidence>
<evidence type="ECO:0000256" key="2">
    <source>
        <dbReference type="ARBA" id="ARBA00008685"/>
    </source>
</evidence>
<gene>
    <name evidence="12" type="ORF">RI129_011175</name>
</gene>
<feature type="domain" description="Ionotropic glutamate receptor C-terminal" evidence="11">
    <location>
        <begin position="303"/>
        <end position="563"/>
    </location>
</feature>
<dbReference type="GO" id="GO:0005886">
    <property type="term" value="C:plasma membrane"/>
    <property type="evidence" value="ECO:0007669"/>
    <property type="project" value="UniProtKB-SubCell"/>
</dbReference>
<name>A0AAN7VAP4_9COLE</name>
<feature type="transmembrane region" description="Helical" evidence="9">
    <location>
        <begin position="368"/>
        <end position="387"/>
    </location>
</feature>
<keyword evidence="10" id="KW-0732">Signal</keyword>
<feature type="transmembrane region" description="Helical" evidence="9">
    <location>
        <begin position="336"/>
        <end position="356"/>
    </location>
</feature>
<feature type="signal peptide" evidence="10">
    <location>
        <begin position="1"/>
        <end position="17"/>
    </location>
</feature>
<evidence type="ECO:0000256" key="3">
    <source>
        <dbReference type="ARBA" id="ARBA00022475"/>
    </source>
</evidence>
<dbReference type="InterPro" id="IPR052192">
    <property type="entry name" value="Insect_Ionotropic_Sensory_Rcpt"/>
</dbReference>
<accession>A0AAN7VAP4</accession>
<dbReference type="GO" id="GO:0015276">
    <property type="term" value="F:ligand-gated monoatomic ion channel activity"/>
    <property type="evidence" value="ECO:0007669"/>
    <property type="project" value="InterPro"/>
</dbReference>
<keyword evidence="13" id="KW-1185">Reference proteome</keyword>
<keyword evidence="4 9" id="KW-0812">Transmembrane</keyword>
<evidence type="ECO:0000256" key="4">
    <source>
        <dbReference type="ARBA" id="ARBA00022692"/>
    </source>
</evidence>
<feature type="transmembrane region" description="Helical" evidence="9">
    <location>
        <begin position="303"/>
        <end position="324"/>
    </location>
</feature>
<dbReference type="GO" id="GO:0050906">
    <property type="term" value="P:detection of stimulus involved in sensory perception"/>
    <property type="evidence" value="ECO:0007669"/>
    <property type="project" value="UniProtKB-ARBA"/>
</dbReference>
<protein>
    <recommendedName>
        <fullName evidence="11">Ionotropic glutamate receptor C-terminal domain-containing protein</fullName>
    </recommendedName>
</protein>
<reference evidence="12 13" key="1">
    <citation type="journal article" date="2024" name="Insects">
        <title>An Improved Chromosome-Level Genome Assembly of the Firefly Pyrocoelia pectoralis.</title>
        <authorList>
            <person name="Fu X."/>
            <person name="Meyer-Rochow V.B."/>
            <person name="Ballantyne L."/>
            <person name="Zhu X."/>
        </authorList>
    </citation>
    <scope>NUCLEOTIDE SEQUENCE [LARGE SCALE GENOMIC DNA]</scope>
    <source>
        <strain evidence="12">XCY_ONT2</strain>
    </source>
</reference>
<evidence type="ECO:0000256" key="9">
    <source>
        <dbReference type="SAM" id="Phobius"/>
    </source>
</evidence>
<evidence type="ECO:0000259" key="11">
    <source>
        <dbReference type="Pfam" id="PF00060"/>
    </source>
</evidence>